<comment type="caution">
    <text evidence="3">The sequence shown here is derived from an EMBL/GenBank/DDBJ whole genome shotgun (WGS) entry which is preliminary data.</text>
</comment>
<evidence type="ECO:0000313" key="3">
    <source>
        <dbReference type="EMBL" id="RKF82902.1"/>
    </source>
</evidence>
<feature type="compositionally biased region" description="Polar residues" evidence="2">
    <location>
        <begin position="96"/>
        <end position="106"/>
    </location>
</feature>
<sequence>MDRRLLKEELARGKEVQRTPPLSERVVEVIEEGENPFQSRGLRRSPQAVPEIVIKKTTTDDVHFIPNSLPTLDKEIYEYSSDSDVNSSNLDLSKSPNLGKQQSILGQSEPHGSLEEKEKLATGSSKKDNDRNILEKSLEPLEERPVSITALSNHNASEKYDISRGLKESQESFSDGRHDSRSTKKQLPTVSNPKATNSPLRVLSESDKSARLHHNSSEDLINQSLDPGGDSSLSQYLSQKTQEKILQPEAVLNVSETSLPQRLIPSASLPDTHKDKELLRKALLQELEELRSDIALADKVNERLRSSTISIKRKSPEDVFDKEVISMLLRATSIHSQKYPDQRADEKKSAFENLHHFLPFNSRRRKISRLQAQTEVTAIDPSDETDINKNSSSLAADNALPYLQAFTPLIWSSTISIIYDPRVAESELEEQGSKERQDLQLLQQQIITASHPQGLFSARLALTVEPISQTINNITVLFLPLCAEQELGTFIRKVPLHQVSMDTLQVNDDEEKINSHLSSNHLDIGVVCYAMSRWFQVSLRRAKFWWLVIHCYSTPEARNRFLPLHRHKNKKLANLARIKKKKRKHTGDEVEDDSDENDTLSEDEDGEEICELKTGKQIRSKLLPHLGRSMFCIDARSDSKGTKNDGIQMLFEWHISFDWTGEVKSHLSANYVLPPSGTNHPIQNLMVLIKSHSSSKNLFKKRVPLLPSQVL</sequence>
<dbReference type="EMBL" id="MCBQ01001977">
    <property type="protein sequence ID" value="RKF82902.1"/>
    <property type="molecule type" value="Genomic_DNA"/>
</dbReference>
<feature type="region of interest" description="Disordered" evidence="2">
    <location>
        <begin position="159"/>
        <end position="212"/>
    </location>
</feature>
<feature type="coiled-coil region" evidence="1">
    <location>
        <begin position="273"/>
        <end position="307"/>
    </location>
</feature>
<dbReference type="Proteomes" id="UP000283383">
    <property type="component" value="Unassembled WGS sequence"/>
</dbReference>
<feature type="compositionally biased region" description="Low complexity" evidence="2">
    <location>
        <begin position="82"/>
        <end position="95"/>
    </location>
</feature>
<feature type="region of interest" description="Disordered" evidence="2">
    <location>
        <begin position="1"/>
        <end position="22"/>
    </location>
</feature>
<feature type="region of interest" description="Disordered" evidence="2">
    <location>
        <begin position="218"/>
        <end position="237"/>
    </location>
</feature>
<accession>A0A420J7Z3</accession>
<evidence type="ECO:0000313" key="4">
    <source>
        <dbReference type="Proteomes" id="UP000283383"/>
    </source>
</evidence>
<organism evidence="3 4">
    <name type="scientific">Golovinomyces cichoracearum</name>
    <dbReference type="NCBI Taxonomy" id="62708"/>
    <lineage>
        <taxon>Eukaryota</taxon>
        <taxon>Fungi</taxon>
        <taxon>Dikarya</taxon>
        <taxon>Ascomycota</taxon>
        <taxon>Pezizomycotina</taxon>
        <taxon>Leotiomycetes</taxon>
        <taxon>Erysiphales</taxon>
        <taxon>Erysiphaceae</taxon>
        <taxon>Golovinomyces</taxon>
    </lineage>
</organism>
<feature type="region of interest" description="Disordered" evidence="2">
    <location>
        <begin position="82"/>
        <end position="140"/>
    </location>
</feature>
<protein>
    <submittedName>
        <fullName evidence="3">Uncharacterized protein</fullName>
    </submittedName>
</protein>
<feature type="compositionally biased region" description="Basic and acidic residues" evidence="2">
    <location>
        <begin position="112"/>
        <end position="140"/>
    </location>
</feature>
<reference evidence="3 4" key="1">
    <citation type="journal article" date="2018" name="BMC Genomics">
        <title>Comparative genome analyses reveal sequence features reflecting distinct modes of host-adaptation between dicot and monocot powdery mildew.</title>
        <authorList>
            <person name="Wu Y."/>
            <person name="Ma X."/>
            <person name="Pan Z."/>
            <person name="Kale S.D."/>
            <person name="Song Y."/>
            <person name="King H."/>
            <person name="Zhang Q."/>
            <person name="Presley C."/>
            <person name="Deng X."/>
            <person name="Wei C.I."/>
            <person name="Xiao S."/>
        </authorList>
    </citation>
    <scope>NUCLEOTIDE SEQUENCE [LARGE SCALE GENOMIC DNA]</scope>
    <source>
        <strain evidence="3">UMSG3</strain>
    </source>
</reference>
<name>A0A420J7Z3_9PEZI</name>
<keyword evidence="1" id="KW-0175">Coiled coil</keyword>
<gene>
    <name evidence="3" type="ORF">GcM3_019021</name>
</gene>
<feature type="compositionally biased region" description="Polar residues" evidence="2">
    <location>
        <begin position="185"/>
        <end position="199"/>
    </location>
</feature>
<dbReference type="AlphaFoldDB" id="A0A420J7Z3"/>
<feature type="region of interest" description="Disordered" evidence="2">
    <location>
        <begin position="577"/>
        <end position="606"/>
    </location>
</feature>
<keyword evidence="4" id="KW-1185">Reference proteome</keyword>
<evidence type="ECO:0000256" key="2">
    <source>
        <dbReference type="SAM" id="MobiDB-lite"/>
    </source>
</evidence>
<feature type="compositionally biased region" description="Basic and acidic residues" evidence="2">
    <location>
        <begin position="1"/>
        <end position="17"/>
    </location>
</feature>
<feature type="compositionally biased region" description="Basic and acidic residues" evidence="2">
    <location>
        <begin position="159"/>
        <end position="182"/>
    </location>
</feature>
<proteinExistence type="predicted"/>
<evidence type="ECO:0000256" key="1">
    <source>
        <dbReference type="SAM" id="Coils"/>
    </source>
</evidence>
<feature type="compositionally biased region" description="Acidic residues" evidence="2">
    <location>
        <begin position="589"/>
        <end position="606"/>
    </location>
</feature>
<dbReference type="STRING" id="62708.A0A420J7Z3"/>